<evidence type="ECO:0000313" key="2">
    <source>
        <dbReference type="Proteomes" id="UP000815325"/>
    </source>
</evidence>
<reference evidence="1" key="1">
    <citation type="submission" date="2017-08" db="EMBL/GenBank/DDBJ databases">
        <authorList>
            <person name="Polle J.E."/>
            <person name="Barry K."/>
            <person name="Cushman J."/>
            <person name="Schmutz J."/>
            <person name="Tran D."/>
            <person name="Hathwaick L.T."/>
            <person name="Yim W.C."/>
            <person name="Jenkins J."/>
            <person name="Mckie-Krisberg Z.M."/>
            <person name="Prochnik S."/>
            <person name="Lindquist E."/>
            <person name="Dockter R.B."/>
            <person name="Adam C."/>
            <person name="Molina H."/>
            <person name="Bunkerborg J."/>
            <person name="Jin E."/>
            <person name="Buchheim M."/>
            <person name="Magnuson J."/>
        </authorList>
    </citation>
    <scope>NUCLEOTIDE SEQUENCE</scope>
    <source>
        <strain evidence="1">CCAP 19/18</strain>
    </source>
</reference>
<evidence type="ECO:0000313" key="1">
    <source>
        <dbReference type="EMBL" id="KAF5830369.1"/>
    </source>
</evidence>
<gene>
    <name evidence="1" type="ORF">DUNSADRAFT_14682</name>
</gene>
<organism evidence="1 2">
    <name type="scientific">Dunaliella salina</name>
    <name type="common">Green alga</name>
    <name type="synonym">Protococcus salinus</name>
    <dbReference type="NCBI Taxonomy" id="3046"/>
    <lineage>
        <taxon>Eukaryota</taxon>
        <taxon>Viridiplantae</taxon>
        <taxon>Chlorophyta</taxon>
        <taxon>core chlorophytes</taxon>
        <taxon>Chlorophyceae</taxon>
        <taxon>CS clade</taxon>
        <taxon>Chlamydomonadales</taxon>
        <taxon>Dunaliellaceae</taxon>
        <taxon>Dunaliella</taxon>
    </lineage>
</organism>
<comment type="caution">
    <text evidence="1">The sequence shown here is derived from an EMBL/GenBank/DDBJ whole genome shotgun (WGS) entry which is preliminary data.</text>
</comment>
<keyword evidence="2" id="KW-1185">Reference proteome</keyword>
<proteinExistence type="predicted"/>
<sequence>MSQVLETCGDAQSQHLEALRQRLIEISQCCNTAADLSEHFEKSYPSEFQG</sequence>
<name>A0ABQ7G711_DUNSA</name>
<accession>A0ABQ7G711</accession>
<protein>
    <submittedName>
        <fullName evidence="1">Uncharacterized protein</fullName>
    </submittedName>
</protein>
<dbReference type="Proteomes" id="UP000815325">
    <property type="component" value="Unassembled WGS sequence"/>
</dbReference>
<dbReference type="EMBL" id="MU070050">
    <property type="protein sequence ID" value="KAF5830369.1"/>
    <property type="molecule type" value="Genomic_DNA"/>
</dbReference>